<dbReference type="Gramene" id="AET2Gv20700200.19">
    <property type="protein sequence ID" value="AET2Gv20700200.19"/>
    <property type="gene ID" value="AET2Gv20700200"/>
</dbReference>
<protein>
    <submittedName>
        <fullName evidence="2">Uncharacterized protein</fullName>
    </submittedName>
</protein>
<feature type="region of interest" description="Disordered" evidence="1">
    <location>
        <begin position="51"/>
        <end position="71"/>
    </location>
</feature>
<reference evidence="3" key="1">
    <citation type="journal article" date="2014" name="Science">
        <title>Ancient hybridizations among the ancestral genomes of bread wheat.</title>
        <authorList>
            <consortium name="International Wheat Genome Sequencing Consortium,"/>
            <person name="Marcussen T."/>
            <person name="Sandve S.R."/>
            <person name="Heier L."/>
            <person name="Spannagl M."/>
            <person name="Pfeifer M."/>
            <person name="Jakobsen K.S."/>
            <person name="Wulff B.B."/>
            <person name="Steuernagel B."/>
            <person name="Mayer K.F."/>
            <person name="Olsen O.A."/>
        </authorList>
    </citation>
    <scope>NUCLEOTIDE SEQUENCE [LARGE SCALE GENOMIC DNA]</scope>
    <source>
        <strain evidence="3">cv. AL8/78</strain>
    </source>
</reference>
<feature type="compositionally biased region" description="Polar residues" evidence="1">
    <location>
        <begin position="52"/>
        <end position="71"/>
    </location>
</feature>
<proteinExistence type="predicted"/>
<organism evidence="2 3">
    <name type="scientific">Aegilops tauschii subsp. strangulata</name>
    <name type="common">Goatgrass</name>
    <dbReference type="NCBI Taxonomy" id="200361"/>
    <lineage>
        <taxon>Eukaryota</taxon>
        <taxon>Viridiplantae</taxon>
        <taxon>Streptophyta</taxon>
        <taxon>Embryophyta</taxon>
        <taxon>Tracheophyta</taxon>
        <taxon>Spermatophyta</taxon>
        <taxon>Magnoliopsida</taxon>
        <taxon>Liliopsida</taxon>
        <taxon>Poales</taxon>
        <taxon>Poaceae</taxon>
        <taxon>BOP clade</taxon>
        <taxon>Pooideae</taxon>
        <taxon>Triticodae</taxon>
        <taxon>Triticeae</taxon>
        <taxon>Triticinae</taxon>
        <taxon>Aegilops</taxon>
    </lineage>
</organism>
<evidence type="ECO:0000313" key="2">
    <source>
        <dbReference type="EnsemblPlants" id="AET2Gv20700200.19"/>
    </source>
</evidence>
<keyword evidence="3" id="KW-1185">Reference proteome</keyword>
<dbReference type="AlphaFoldDB" id="A0A453C1N8"/>
<reference evidence="2" key="3">
    <citation type="journal article" date="2017" name="Nature">
        <title>Genome sequence of the progenitor of the wheat D genome Aegilops tauschii.</title>
        <authorList>
            <person name="Luo M.C."/>
            <person name="Gu Y.Q."/>
            <person name="Puiu D."/>
            <person name="Wang H."/>
            <person name="Twardziok S.O."/>
            <person name="Deal K.R."/>
            <person name="Huo N."/>
            <person name="Zhu T."/>
            <person name="Wang L."/>
            <person name="Wang Y."/>
            <person name="McGuire P.E."/>
            <person name="Liu S."/>
            <person name="Long H."/>
            <person name="Ramasamy R.K."/>
            <person name="Rodriguez J.C."/>
            <person name="Van S.L."/>
            <person name="Yuan L."/>
            <person name="Wang Z."/>
            <person name="Xia Z."/>
            <person name="Xiao L."/>
            <person name="Anderson O.D."/>
            <person name="Ouyang S."/>
            <person name="Liang Y."/>
            <person name="Zimin A.V."/>
            <person name="Pertea G."/>
            <person name="Qi P."/>
            <person name="Bennetzen J.L."/>
            <person name="Dai X."/>
            <person name="Dawson M.W."/>
            <person name="Muller H.G."/>
            <person name="Kugler K."/>
            <person name="Rivarola-Duarte L."/>
            <person name="Spannagl M."/>
            <person name="Mayer K.F.X."/>
            <person name="Lu F.H."/>
            <person name="Bevan M.W."/>
            <person name="Leroy P."/>
            <person name="Li P."/>
            <person name="You F.M."/>
            <person name="Sun Q."/>
            <person name="Liu Z."/>
            <person name="Lyons E."/>
            <person name="Wicker T."/>
            <person name="Salzberg S.L."/>
            <person name="Devos K.M."/>
            <person name="Dvorak J."/>
        </authorList>
    </citation>
    <scope>NUCLEOTIDE SEQUENCE [LARGE SCALE GENOMIC DNA]</scope>
    <source>
        <strain evidence="2">cv. AL8/78</strain>
    </source>
</reference>
<dbReference type="EnsemblPlants" id="AET2Gv20700200.19">
    <property type="protein sequence ID" value="AET2Gv20700200.19"/>
    <property type="gene ID" value="AET2Gv20700200"/>
</dbReference>
<reference evidence="2" key="4">
    <citation type="submission" date="2019-03" db="UniProtKB">
        <authorList>
            <consortium name="EnsemblPlants"/>
        </authorList>
    </citation>
    <scope>IDENTIFICATION</scope>
</reference>
<reference evidence="2" key="5">
    <citation type="journal article" date="2021" name="G3 (Bethesda)">
        <title>Aegilops tauschii genome assembly Aet v5.0 features greater sequence contiguity and improved annotation.</title>
        <authorList>
            <person name="Wang L."/>
            <person name="Zhu T."/>
            <person name="Rodriguez J.C."/>
            <person name="Deal K.R."/>
            <person name="Dubcovsky J."/>
            <person name="McGuire P.E."/>
            <person name="Lux T."/>
            <person name="Spannagl M."/>
            <person name="Mayer K.F.X."/>
            <person name="Baldrich P."/>
            <person name="Meyers B.C."/>
            <person name="Huo N."/>
            <person name="Gu Y.Q."/>
            <person name="Zhou H."/>
            <person name="Devos K.M."/>
            <person name="Bennetzen J.L."/>
            <person name="Unver T."/>
            <person name="Budak H."/>
            <person name="Gulick P.J."/>
            <person name="Galiba G."/>
            <person name="Kalapos B."/>
            <person name="Nelson D.R."/>
            <person name="Li P."/>
            <person name="You F.M."/>
            <person name="Luo M.C."/>
            <person name="Dvorak J."/>
        </authorList>
    </citation>
    <scope>NUCLEOTIDE SEQUENCE [LARGE SCALE GENOMIC DNA]</scope>
    <source>
        <strain evidence="2">cv. AL8/78</strain>
    </source>
</reference>
<evidence type="ECO:0000256" key="1">
    <source>
        <dbReference type="SAM" id="MobiDB-lite"/>
    </source>
</evidence>
<reference evidence="3" key="2">
    <citation type="journal article" date="2017" name="Nat. Plants">
        <title>The Aegilops tauschii genome reveals multiple impacts of transposons.</title>
        <authorList>
            <person name="Zhao G."/>
            <person name="Zou C."/>
            <person name="Li K."/>
            <person name="Wang K."/>
            <person name="Li T."/>
            <person name="Gao L."/>
            <person name="Zhang X."/>
            <person name="Wang H."/>
            <person name="Yang Z."/>
            <person name="Liu X."/>
            <person name="Jiang W."/>
            <person name="Mao L."/>
            <person name="Kong X."/>
            <person name="Jiao Y."/>
            <person name="Jia J."/>
        </authorList>
    </citation>
    <scope>NUCLEOTIDE SEQUENCE [LARGE SCALE GENOMIC DNA]</scope>
    <source>
        <strain evidence="3">cv. AL8/78</strain>
    </source>
</reference>
<name>A0A453C1N8_AEGTS</name>
<dbReference type="Proteomes" id="UP000015105">
    <property type="component" value="Chromosome 2D"/>
</dbReference>
<sequence length="71" mass="7444">PVPVQRAHPPVIHPIRLSPRPLCLLGLVQLPPPLPSPPPSTATATAALAVKTQPSRPVDSVTSIQIPSQHT</sequence>
<evidence type="ECO:0000313" key="3">
    <source>
        <dbReference type="Proteomes" id="UP000015105"/>
    </source>
</evidence>
<accession>A0A453C1N8</accession>